<organism evidence="2 3">
    <name type="scientific">Diceros bicornis minor</name>
    <name type="common">South-central black rhinoceros</name>
    <dbReference type="NCBI Taxonomy" id="77932"/>
    <lineage>
        <taxon>Eukaryota</taxon>
        <taxon>Metazoa</taxon>
        <taxon>Chordata</taxon>
        <taxon>Craniata</taxon>
        <taxon>Vertebrata</taxon>
        <taxon>Euteleostomi</taxon>
        <taxon>Mammalia</taxon>
        <taxon>Eutheria</taxon>
        <taxon>Laurasiatheria</taxon>
        <taxon>Perissodactyla</taxon>
        <taxon>Rhinocerotidae</taxon>
        <taxon>Diceros</taxon>
    </lineage>
</organism>
<sequence length="143" mass="15548">MSLSTPPPARGLAGPAASRASALWGRPPAHSVLTRISAEYTGGSHYAVQFHDDPGDGTDDHEATMVQKQVSENKLYILPSQVWQDKEQRPTSKGQTTQDGKECVQECVSSSALQHSEQVKDAIERVGRHQWGGSSLCHVCLRL</sequence>
<dbReference type="EMBL" id="JACDTQ010003641">
    <property type="protein sequence ID" value="KAF5913170.1"/>
    <property type="molecule type" value="Genomic_DNA"/>
</dbReference>
<reference evidence="2 3" key="1">
    <citation type="journal article" date="2020" name="Mol. Biol. Evol.">
        <title>Interspecific Gene Flow and the Evolution of Specialization in Black and White Rhinoceros.</title>
        <authorList>
            <person name="Moodley Y."/>
            <person name="Westbury M.V."/>
            <person name="Russo I.M."/>
            <person name="Gopalakrishnan S."/>
            <person name="Rakotoarivelo A."/>
            <person name="Olsen R.A."/>
            <person name="Prost S."/>
            <person name="Tunstall T."/>
            <person name="Ryder O.A."/>
            <person name="Dalen L."/>
            <person name="Bruford M.W."/>
        </authorList>
    </citation>
    <scope>NUCLEOTIDE SEQUENCE [LARGE SCALE GENOMIC DNA]</scope>
    <source>
        <strain evidence="2">SBR-YM</strain>
        <tissue evidence="2">Skin</tissue>
    </source>
</reference>
<keyword evidence="3" id="KW-1185">Reference proteome</keyword>
<protein>
    <submittedName>
        <fullName evidence="2">Uncharacterized protein</fullName>
    </submittedName>
</protein>
<accession>A0A7J7EBG5</accession>
<name>A0A7J7EBG5_DICBM</name>
<dbReference type="AlphaFoldDB" id="A0A7J7EBG5"/>
<dbReference type="Proteomes" id="UP000551758">
    <property type="component" value="Unassembled WGS sequence"/>
</dbReference>
<evidence type="ECO:0000256" key="1">
    <source>
        <dbReference type="SAM" id="MobiDB-lite"/>
    </source>
</evidence>
<comment type="caution">
    <text evidence="2">The sequence shown here is derived from an EMBL/GenBank/DDBJ whole genome shotgun (WGS) entry which is preliminary data.</text>
</comment>
<evidence type="ECO:0000313" key="3">
    <source>
        <dbReference type="Proteomes" id="UP000551758"/>
    </source>
</evidence>
<feature type="region of interest" description="Disordered" evidence="1">
    <location>
        <begin position="81"/>
        <end position="100"/>
    </location>
</feature>
<gene>
    <name evidence="2" type="ORF">HPG69_016785</name>
</gene>
<proteinExistence type="predicted"/>
<evidence type="ECO:0000313" key="2">
    <source>
        <dbReference type="EMBL" id="KAF5913170.1"/>
    </source>
</evidence>